<protein>
    <submittedName>
        <fullName evidence="2">LPS export ABC transporter periplasmic protein LptC</fullName>
    </submittedName>
</protein>
<reference evidence="3" key="1">
    <citation type="journal article" date="2019" name="Int. J. Syst. Evol. Microbiol.">
        <title>The Global Catalogue of Microorganisms (GCM) 10K type strain sequencing project: providing services to taxonomists for standard genome sequencing and annotation.</title>
        <authorList>
            <consortium name="The Broad Institute Genomics Platform"/>
            <consortium name="The Broad Institute Genome Sequencing Center for Infectious Disease"/>
            <person name="Wu L."/>
            <person name="Ma J."/>
        </authorList>
    </citation>
    <scope>NUCLEOTIDE SEQUENCE [LARGE SCALE GENOMIC DNA]</scope>
    <source>
        <strain evidence="3">CCUG 55328</strain>
    </source>
</reference>
<gene>
    <name evidence="2" type="primary">lptC</name>
    <name evidence="2" type="ORF">ACFQ3C_11070</name>
</gene>
<evidence type="ECO:0000313" key="3">
    <source>
        <dbReference type="Proteomes" id="UP001597151"/>
    </source>
</evidence>
<keyword evidence="1" id="KW-0812">Transmembrane</keyword>
<dbReference type="Pfam" id="PF06835">
    <property type="entry name" value="LptC"/>
    <property type="match status" value="1"/>
</dbReference>
<organism evidence="2 3">
    <name type="scientific">Seohaeicola saemankumensis</name>
    <dbReference type="NCBI Taxonomy" id="481181"/>
    <lineage>
        <taxon>Bacteria</taxon>
        <taxon>Pseudomonadati</taxon>
        <taxon>Pseudomonadota</taxon>
        <taxon>Alphaproteobacteria</taxon>
        <taxon>Rhodobacterales</taxon>
        <taxon>Roseobacteraceae</taxon>
        <taxon>Seohaeicola</taxon>
    </lineage>
</organism>
<keyword evidence="3" id="KW-1185">Reference proteome</keyword>
<keyword evidence="1" id="KW-0472">Membrane</keyword>
<dbReference type="InterPro" id="IPR010664">
    <property type="entry name" value="LipoPS_assembly_LptC-rel"/>
</dbReference>
<evidence type="ECO:0000313" key="2">
    <source>
        <dbReference type="EMBL" id="MFD1195213.1"/>
    </source>
</evidence>
<dbReference type="RefSeq" id="WP_380791671.1">
    <property type="nucleotide sequence ID" value="NZ_JBHTKR010000004.1"/>
</dbReference>
<dbReference type="EMBL" id="JBHTKR010000004">
    <property type="protein sequence ID" value="MFD1195213.1"/>
    <property type="molecule type" value="Genomic_DNA"/>
</dbReference>
<keyword evidence="1" id="KW-1133">Transmembrane helix</keyword>
<accession>A0ABW3TDI8</accession>
<evidence type="ECO:0000256" key="1">
    <source>
        <dbReference type="SAM" id="Phobius"/>
    </source>
</evidence>
<dbReference type="Proteomes" id="UP001597151">
    <property type="component" value="Unassembled WGS sequence"/>
</dbReference>
<name>A0ABW3TDI8_9RHOB</name>
<proteinExistence type="predicted"/>
<feature type="transmembrane region" description="Helical" evidence="1">
    <location>
        <begin position="12"/>
        <end position="33"/>
    </location>
</feature>
<comment type="caution">
    <text evidence="2">The sequence shown here is derived from an EMBL/GenBank/DDBJ whole genome shotgun (WGS) entry which is preliminary data.</text>
</comment>
<sequence length="201" mass="21268">MDPRDGLRSRVITGLKIILPLTALALLSTLFLLSRTVDPTKSIPISRADLESRTGSQQITEPSFAGATEEGHLVAFIAANARVDPNQSERVIAQTMSARIDLSHGAQINITSLIGTVDDVQGIAILEGDVVLTSSTGYRVTTDMLTTSMREVAAESSGPISGIGPPGKLDAGKMTLSSDPQTGDVHLLFTNGVKLIYDPRN</sequence>